<feature type="region of interest" description="Disordered" evidence="1">
    <location>
        <begin position="242"/>
        <end position="338"/>
    </location>
</feature>
<feature type="compositionally biased region" description="Low complexity" evidence="1">
    <location>
        <begin position="304"/>
        <end position="331"/>
    </location>
</feature>
<reference evidence="3 4" key="1">
    <citation type="submission" date="2016-10" db="EMBL/GenBank/DDBJ databases">
        <title>Draft genome sequence of Coniochaeta ligniaria NRRL30616, a lignocellulolytic fungus for bioabatement of inhibitors in plant biomass hydrolysates.</title>
        <authorList>
            <consortium name="DOE Joint Genome Institute"/>
            <person name="Jimenez D.J."/>
            <person name="Hector R.E."/>
            <person name="Riley R."/>
            <person name="Sun H."/>
            <person name="Grigoriev I.V."/>
            <person name="Van Elsas J.D."/>
            <person name="Nichols N.N."/>
        </authorList>
    </citation>
    <scope>NUCLEOTIDE SEQUENCE [LARGE SCALE GENOMIC DNA]</scope>
    <source>
        <strain evidence="3 4">NRRL 30616</strain>
    </source>
</reference>
<gene>
    <name evidence="3" type="ORF">CONLIGDRAFT_114411</name>
</gene>
<keyword evidence="2" id="KW-0472">Membrane</keyword>
<dbReference type="OrthoDB" id="5316527at2759"/>
<evidence type="ECO:0000256" key="1">
    <source>
        <dbReference type="SAM" id="MobiDB-lite"/>
    </source>
</evidence>
<keyword evidence="2" id="KW-0812">Transmembrane</keyword>
<keyword evidence="2" id="KW-1133">Transmembrane helix</keyword>
<sequence>MSKLFRSARSLLPAPRVAAVIPHAQTVHVQRVRLSRPARFRLRNLFLGGTVLYGCYVAYTTVVLSPVARWVEDEEEKLTSEERKALEEGPDATAFIPFPLTTHAVQPPPYSGRDPEWLEFVKLSKNKPLLQRIRDDLAFTVRKVAEASVPLTMKTGKPLKIRRYWLDIDYPYRPPIEYRRSGVLLTDDGMEWTTQPVDSSVVNAVNRVLWPSPLFLSTWAFAGTMLKQNAQDLLRALGYESKSSPAFPTSPAPQGTPTAPGSPSPLPSQHHPDIQRALQSLQQQATKRPEDIKDPRAMASQNQGAAAYGTSPSSPPAGASHPPGTPPNNNKPKADAEKAGDLFPGQAAAQSMSAEPWKAFKQQFLKAWKRVPEQPPRGCILVSGLVELEAPKGYTVVDVVAYWDPKTRQFDNKSMMVRLRRFQMKNQAPIRR</sequence>
<evidence type="ECO:0000313" key="3">
    <source>
        <dbReference type="EMBL" id="OIW23900.1"/>
    </source>
</evidence>
<feature type="transmembrane region" description="Helical" evidence="2">
    <location>
        <begin position="40"/>
        <end position="59"/>
    </location>
</feature>
<feature type="compositionally biased region" description="Polar residues" evidence="1">
    <location>
        <begin position="277"/>
        <end position="286"/>
    </location>
</feature>
<accession>A0A1J7J3Z3</accession>
<evidence type="ECO:0000313" key="4">
    <source>
        <dbReference type="Proteomes" id="UP000182658"/>
    </source>
</evidence>
<feature type="compositionally biased region" description="Polar residues" evidence="1">
    <location>
        <begin position="242"/>
        <end position="259"/>
    </location>
</feature>
<feature type="compositionally biased region" description="Basic and acidic residues" evidence="1">
    <location>
        <begin position="287"/>
        <end position="296"/>
    </location>
</feature>
<dbReference type="AlphaFoldDB" id="A0A1J7J3Z3"/>
<name>A0A1J7J3Z3_9PEZI</name>
<dbReference type="InParanoid" id="A0A1J7J3Z3"/>
<dbReference type="EMBL" id="KV875105">
    <property type="protein sequence ID" value="OIW23900.1"/>
    <property type="molecule type" value="Genomic_DNA"/>
</dbReference>
<organism evidence="3 4">
    <name type="scientific">Coniochaeta ligniaria NRRL 30616</name>
    <dbReference type="NCBI Taxonomy" id="1408157"/>
    <lineage>
        <taxon>Eukaryota</taxon>
        <taxon>Fungi</taxon>
        <taxon>Dikarya</taxon>
        <taxon>Ascomycota</taxon>
        <taxon>Pezizomycotina</taxon>
        <taxon>Sordariomycetes</taxon>
        <taxon>Sordariomycetidae</taxon>
        <taxon>Coniochaetales</taxon>
        <taxon>Coniochaetaceae</taxon>
        <taxon>Coniochaeta</taxon>
    </lineage>
</organism>
<proteinExistence type="predicted"/>
<dbReference type="Proteomes" id="UP000182658">
    <property type="component" value="Unassembled WGS sequence"/>
</dbReference>
<evidence type="ECO:0000256" key="2">
    <source>
        <dbReference type="SAM" id="Phobius"/>
    </source>
</evidence>
<dbReference type="STRING" id="1408157.A0A1J7J3Z3"/>
<keyword evidence="4" id="KW-1185">Reference proteome</keyword>
<protein>
    <submittedName>
        <fullName evidence="3">Uncharacterized protein</fullName>
    </submittedName>
</protein>